<sequence>MTGAKDWGVNSHKEKTVYDFLEKLLFEILLRTDGRTTDILETLLDEKMTVRVISQEQVEAGDFEQSGEISGAPYFRRESILISAKSNIVVSHNIALVCSKYVPAPMFEALTARQEGIGKTISRLGLQTSRRLVDYGWRSEPESGGFLQKPFKLYFSPINEPMPYKKYCIYYDTVPGIHMMEYFNPHMIRHRLNRFMNEQH</sequence>
<dbReference type="RefSeq" id="WP_120746963.1">
    <property type="nucleotide sequence ID" value="NZ_RBAH01000005.1"/>
</dbReference>
<evidence type="ECO:0000313" key="1">
    <source>
        <dbReference type="EMBL" id="RKN85311.1"/>
    </source>
</evidence>
<accession>A0A3B0CKF5</accession>
<dbReference type="SUPFAM" id="SSF64288">
    <property type="entry name" value="Chorismate lyase-like"/>
    <property type="match status" value="1"/>
</dbReference>
<dbReference type="AlphaFoldDB" id="A0A3B0CKF5"/>
<dbReference type="OrthoDB" id="2832837at2"/>
<dbReference type="Gene3D" id="3.40.1410.10">
    <property type="entry name" value="Chorismate lyase-like"/>
    <property type="match status" value="1"/>
</dbReference>
<name>A0A3B0CKF5_9BACL</name>
<protein>
    <submittedName>
        <fullName evidence="1">4-hydroxybenzoate synthetase</fullName>
    </submittedName>
</protein>
<evidence type="ECO:0000313" key="2">
    <source>
        <dbReference type="Proteomes" id="UP000282311"/>
    </source>
</evidence>
<dbReference type="InterPro" id="IPR028978">
    <property type="entry name" value="Chorismate_lyase_/UTRA_dom_sf"/>
</dbReference>
<comment type="caution">
    <text evidence="1">The sequence shown here is derived from an EMBL/GenBank/DDBJ whole genome shotgun (WGS) entry which is preliminary data.</text>
</comment>
<proteinExistence type="predicted"/>
<gene>
    <name evidence="1" type="ORF">D7M11_09505</name>
</gene>
<dbReference type="Proteomes" id="UP000282311">
    <property type="component" value="Unassembled WGS sequence"/>
</dbReference>
<keyword evidence="2" id="KW-1185">Reference proteome</keyword>
<reference evidence="1 2" key="1">
    <citation type="journal article" date="2007" name="Int. J. Syst. Evol. Microbiol.">
        <title>Paenibacillus ginsengarvi sp. nov., isolated from soil from ginseng cultivation.</title>
        <authorList>
            <person name="Yoon M.H."/>
            <person name="Ten L.N."/>
            <person name="Im W.T."/>
        </authorList>
    </citation>
    <scope>NUCLEOTIDE SEQUENCE [LARGE SCALE GENOMIC DNA]</scope>
    <source>
        <strain evidence="1 2">KCTC 13059</strain>
    </source>
</reference>
<dbReference type="EMBL" id="RBAH01000005">
    <property type="protein sequence ID" value="RKN85311.1"/>
    <property type="molecule type" value="Genomic_DNA"/>
</dbReference>
<organism evidence="1 2">
    <name type="scientific">Paenibacillus ginsengarvi</name>
    <dbReference type="NCBI Taxonomy" id="400777"/>
    <lineage>
        <taxon>Bacteria</taxon>
        <taxon>Bacillati</taxon>
        <taxon>Bacillota</taxon>
        <taxon>Bacilli</taxon>
        <taxon>Bacillales</taxon>
        <taxon>Paenibacillaceae</taxon>
        <taxon>Paenibacillus</taxon>
    </lineage>
</organism>